<evidence type="ECO:0000256" key="1">
    <source>
        <dbReference type="SAM" id="Phobius"/>
    </source>
</evidence>
<keyword evidence="3" id="KW-1185">Reference proteome</keyword>
<dbReference type="KEGG" id="aarg:Aargi30884_15900"/>
<reference evidence="3" key="1">
    <citation type="submission" date="2019-05" db="EMBL/GenBank/DDBJ databases">
        <title>Complete genome sequencing of Absiella argi strain JCM 30884.</title>
        <authorList>
            <person name="Sakamoto M."/>
            <person name="Murakami T."/>
            <person name="Mori H."/>
        </authorList>
    </citation>
    <scope>NUCLEOTIDE SEQUENCE [LARGE SCALE GENOMIC DNA]</scope>
    <source>
        <strain evidence="3">JCM 30884</strain>
    </source>
</reference>
<name>A0A6N4TIZ3_9FIRM</name>
<proteinExistence type="predicted"/>
<sequence length="167" mass="19932">MIKHVIKKSELKKLLSGKLYRKYKRMRLSYLVQILALLMIKFFIVSILFTNKMISFQFISSYCFITSLLFLLLCCKFIQFKFGTGECMLEQRIAEYLTLHNESLIAMVVSDSDVIDERCVRLYVHDKVRYMYLEPCEMEKVKLENQIILHHGYVVDGGRIMEIYWKE</sequence>
<evidence type="ECO:0000313" key="2">
    <source>
        <dbReference type="EMBL" id="BBK22687.1"/>
    </source>
</evidence>
<evidence type="ECO:0000313" key="3">
    <source>
        <dbReference type="Proteomes" id="UP000464754"/>
    </source>
</evidence>
<keyword evidence="1" id="KW-0472">Membrane</keyword>
<dbReference type="AlphaFoldDB" id="A0A6N4TIZ3"/>
<keyword evidence="1" id="KW-1133">Transmembrane helix</keyword>
<protein>
    <submittedName>
        <fullName evidence="2">Uncharacterized protein</fullName>
    </submittedName>
</protein>
<dbReference type="EMBL" id="AP019695">
    <property type="protein sequence ID" value="BBK22687.1"/>
    <property type="molecule type" value="Genomic_DNA"/>
</dbReference>
<keyword evidence="1" id="KW-0812">Transmembrane</keyword>
<organism evidence="2 3">
    <name type="scientific">Amedibacterium intestinale</name>
    <dbReference type="NCBI Taxonomy" id="2583452"/>
    <lineage>
        <taxon>Bacteria</taxon>
        <taxon>Bacillati</taxon>
        <taxon>Bacillota</taxon>
        <taxon>Erysipelotrichia</taxon>
        <taxon>Erysipelotrichales</taxon>
        <taxon>Erysipelotrichaceae</taxon>
        <taxon>Amedibacterium</taxon>
    </lineage>
</organism>
<dbReference type="RefSeq" id="WP_163051980.1">
    <property type="nucleotide sequence ID" value="NZ_AP019695.1"/>
</dbReference>
<gene>
    <name evidence="2" type="ORF">Aargi30884_15900</name>
</gene>
<feature type="transmembrane region" description="Helical" evidence="1">
    <location>
        <begin position="28"/>
        <end position="49"/>
    </location>
</feature>
<dbReference type="Proteomes" id="UP000464754">
    <property type="component" value="Chromosome"/>
</dbReference>
<feature type="transmembrane region" description="Helical" evidence="1">
    <location>
        <begin position="55"/>
        <end position="75"/>
    </location>
</feature>
<accession>A0A6N4TIZ3</accession>